<dbReference type="EMBL" id="CP060203">
    <property type="protein sequence ID" value="QNS41730.1"/>
    <property type="molecule type" value="Genomic_DNA"/>
</dbReference>
<name>A0A7H1DXM2_9FLAO</name>
<sequence length="64" mass="7356">MKISDLKPGQKVSINGTLAEYLGIQKVRIPNIGKAEKSVFKCEGIDSYKYYNLRKVLKRLKVRK</sequence>
<protein>
    <submittedName>
        <fullName evidence="1">Uncharacterized protein</fullName>
    </submittedName>
</protein>
<dbReference type="RefSeq" id="WP_188321483.1">
    <property type="nucleotide sequence ID" value="NZ_CP060203.1"/>
</dbReference>
<gene>
    <name evidence="1" type="ORF">H0S70_01675</name>
</gene>
<dbReference type="AlphaFoldDB" id="A0A7H1DXM2"/>
<reference evidence="1 2" key="1">
    <citation type="submission" date="2020-07" db="EMBL/GenBank/DDBJ databases">
        <title>Complete genome and description of Chryseobacterium manosquense strain Marseille-Q2069 sp. nov.</title>
        <authorList>
            <person name="Boxberger M."/>
        </authorList>
    </citation>
    <scope>NUCLEOTIDE SEQUENCE [LARGE SCALE GENOMIC DNA]</scope>
    <source>
        <strain evidence="1 2">Marseille-Q2069</strain>
    </source>
</reference>
<organism evidence="1 2">
    <name type="scientific">Chryseobacterium manosquense</name>
    <dbReference type="NCBI Taxonomy" id="2754694"/>
    <lineage>
        <taxon>Bacteria</taxon>
        <taxon>Pseudomonadati</taxon>
        <taxon>Bacteroidota</taxon>
        <taxon>Flavobacteriia</taxon>
        <taxon>Flavobacteriales</taxon>
        <taxon>Weeksellaceae</taxon>
        <taxon>Chryseobacterium group</taxon>
        <taxon>Chryseobacterium</taxon>
    </lineage>
</organism>
<accession>A0A7H1DXM2</accession>
<proteinExistence type="predicted"/>
<evidence type="ECO:0000313" key="2">
    <source>
        <dbReference type="Proteomes" id="UP000516438"/>
    </source>
</evidence>
<evidence type="ECO:0000313" key="1">
    <source>
        <dbReference type="EMBL" id="QNS41730.1"/>
    </source>
</evidence>
<dbReference type="KEGG" id="cmaq:H0S70_01675"/>
<dbReference type="Proteomes" id="UP000516438">
    <property type="component" value="Chromosome"/>
</dbReference>
<keyword evidence="2" id="KW-1185">Reference proteome</keyword>